<feature type="binding site" evidence="7">
    <location>
        <position position="464"/>
    </location>
    <ligand>
        <name>meso-2,6-diaminopimelate</name>
        <dbReference type="ChEBI" id="CHEBI:57791"/>
    </ligand>
</feature>
<keyword evidence="7" id="KW-0460">Magnesium</keyword>
<organism evidence="13 14">
    <name type="scientific">Azospirillum doebereinerae</name>
    <dbReference type="NCBI Taxonomy" id="92933"/>
    <lineage>
        <taxon>Bacteria</taxon>
        <taxon>Pseudomonadati</taxon>
        <taxon>Pseudomonadota</taxon>
        <taxon>Alphaproteobacteria</taxon>
        <taxon>Rhodospirillales</taxon>
        <taxon>Azospirillaceae</taxon>
        <taxon>Azospirillum</taxon>
    </lineage>
</organism>
<dbReference type="SUPFAM" id="SSF63418">
    <property type="entry name" value="MurE/MurF N-terminal domain"/>
    <property type="match status" value="1"/>
</dbReference>
<evidence type="ECO:0000256" key="7">
    <source>
        <dbReference type="HAMAP-Rule" id="MF_00208"/>
    </source>
</evidence>
<dbReference type="GO" id="GO:0071555">
    <property type="term" value="P:cell wall organization"/>
    <property type="evidence" value="ECO:0007669"/>
    <property type="project" value="UniProtKB-KW"/>
</dbReference>
<feature type="modified residue" description="N6-carboxylysine" evidence="7">
    <location>
        <position position="223"/>
    </location>
</feature>
<dbReference type="Pfam" id="PF01225">
    <property type="entry name" value="Mur_ligase"/>
    <property type="match status" value="1"/>
</dbReference>
<evidence type="ECO:0000256" key="3">
    <source>
        <dbReference type="ARBA" id="ARBA00022960"/>
    </source>
</evidence>
<keyword evidence="7" id="KW-0963">Cytoplasm</keyword>
<gene>
    <name evidence="7" type="primary">murE</name>
    <name evidence="13" type="ORF">EJ913_00255</name>
</gene>
<dbReference type="Proteomes" id="UP000280346">
    <property type="component" value="Unassembled WGS sequence"/>
</dbReference>
<dbReference type="Gene3D" id="3.40.1190.10">
    <property type="entry name" value="Mur-like, catalytic domain"/>
    <property type="match status" value="1"/>
</dbReference>
<dbReference type="NCBIfam" id="NF001126">
    <property type="entry name" value="PRK00139.1-4"/>
    <property type="match status" value="1"/>
</dbReference>
<dbReference type="HAMAP" id="MF_00208">
    <property type="entry name" value="MurE"/>
    <property type="match status" value="1"/>
</dbReference>
<feature type="binding site" evidence="7">
    <location>
        <begin position="415"/>
        <end position="418"/>
    </location>
    <ligand>
        <name>meso-2,6-diaminopimelate</name>
        <dbReference type="ChEBI" id="CHEBI:57791"/>
    </ligand>
</feature>
<keyword evidence="2 7" id="KW-0132">Cell division</keyword>
<evidence type="ECO:0000259" key="12">
    <source>
        <dbReference type="Pfam" id="PF08245"/>
    </source>
</evidence>
<keyword evidence="5 7" id="KW-0131">Cell cycle</keyword>
<dbReference type="GO" id="GO:0005737">
    <property type="term" value="C:cytoplasm"/>
    <property type="evidence" value="ECO:0007669"/>
    <property type="project" value="UniProtKB-SubCell"/>
</dbReference>
<evidence type="ECO:0000256" key="2">
    <source>
        <dbReference type="ARBA" id="ARBA00022618"/>
    </source>
</evidence>
<dbReference type="InterPro" id="IPR035911">
    <property type="entry name" value="MurE/MurF_N"/>
</dbReference>
<comment type="pathway">
    <text evidence="7 8">Cell wall biogenesis; peptidoglycan biosynthesis.</text>
</comment>
<dbReference type="EC" id="6.3.2.13" evidence="7"/>
<keyword evidence="7" id="KW-0067">ATP-binding</keyword>
<feature type="region of interest" description="Disordered" evidence="9">
    <location>
        <begin position="1"/>
        <end position="23"/>
    </location>
</feature>
<dbReference type="InterPro" id="IPR036615">
    <property type="entry name" value="Mur_ligase_C_dom_sf"/>
</dbReference>
<comment type="cofactor">
    <cofactor evidence="7">
        <name>Mg(2+)</name>
        <dbReference type="ChEBI" id="CHEBI:18420"/>
    </cofactor>
</comment>
<dbReference type="InterPro" id="IPR000713">
    <property type="entry name" value="Mur_ligase_N"/>
</dbReference>
<dbReference type="SUPFAM" id="SSF53244">
    <property type="entry name" value="MurD-like peptide ligases, peptide-binding domain"/>
    <property type="match status" value="1"/>
</dbReference>
<accession>A0A433JET5</accession>
<dbReference type="Pfam" id="PF08245">
    <property type="entry name" value="Mur_ligase_M"/>
    <property type="match status" value="1"/>
</dbReference>
<keyword evidence="6 7" id="KW-0961">Cell wall biogenesis/degradation</keyword>
<evidence type="ECO:0000256" key="6">
    <source>
        <dbReference type="ARBA" id="ARBA00023316"/>
    </source>
</evidence>
<evidence type="ECO:0000256" key="5">
    <source>
        <dbReference type="ARBA" id="ARBA00023306"/>
    </source>
</evidence>
<feature type="compositionally biased region" description="Polar residues" evidence="9">
    <location>
        <begin position="7"/>
        <end position="17"/>
    </location>
</feature>
<evidence type="ECO:0000259" key="11">
    <source>
        <dbReference type="Pfam" id="PF02875"/>
    </source>
</evidence>
<comment type="function">
    <text evidence="7">Catalyzes the addition of meso-diaminopimelic acid to the nucleotide precursor UDP-N-acetylmuramoyl-L-alanyl-D-glutamate (UMAG) in the biosynthesis of bacterial cell-wall peptidoglycan.</text>
</comment>
<keyword evidence="7 13" id="KW-0436">Ligase</keyword>
<evidence type="ECO:0000256" key="9">
    <source>
        <dbReference type="SAM" id="MobiDB-lite"/>
    </source>
</evidence>
<keyword evidence="14" id="KW-1185">Reference proteome</keyword>
<dbReference type="InterPro" id="IPR005761">
    <property type="entry name" value="UDP-N-AcMur-Glu-dNH2Pim_ligase"/>
</dbReference>
<feature type="binding site" evidence="7">
    <location>
        <begin position="114"/>
        <end position="120"/>
    </location>
    <ligand>
        <name>ATP</name>
        <dbReference type="ChEBI" id="CHEBI:30616"/>
    </ligand>
</feature>
<feature type="domain" description="Mur ligase central" evidence="12">
    <location>
        <begin position="112"/>
        <end position="314"/>
    </location>
</feature>
<dbReference type="Gene3D" id="3.90.190.20">
    <property type="entry name" value="Mur ligase, C-terminal domain"/>
    <property type="match status" value="1"/>
</dbReference>
<dbReference type="NCBIfam" id="TIGR01085">
    <property type="entry name" value="murE"/>
    <property type="match status" value="1"/>
</dbReference>
<dbReference type="UniPathway" id="UPA00219"/>
<feature type="binding site" evidence="7">
    <location>
        <begin position="156"/>
        <end position="157"/>
    </location>
    <ligand>
        <name>UDP-N-acetyl-alpha-D-muramoyl-L-alanyl-D-glutamate</name>
        <dbReference type="ChEBI" id="CHEBI:83900"/>
    </ligand>
</feature>
<reference evidence="13 14" key="1">
    <citation type="submission" date="2018-12" db="EMBL/GenBank/DDBJ databases">
        <authorList>
            <person name="Yang Y."/>
        </authorList>
    </citation>
    <scope>NUCLEOTIDE SEQUENCE [LARGE SCALE GENOMIC DNA]</scope>
    <source>
        <strain evidence="13 14">GSF71</strain>
    </source>
</reference>
<keyword evidence="7" id="KW-0547">Nucleotide-binding</keyword>
<dbReference type="SUPFAM" id="SSF53623">
    <property type="entry name" value="MurD-like peptide ligases, catalytic domain"/>
    <property type="match status" value="1"/>
</dbReference>
<evidence type="ECO:0000313" key="13">
    <source>
        <dbReference type="EMBL" id="RUQ75590.1"/>
    </source>
</evidence>
<name>A0A433JET5_9PROT</name>
<feature type="domain" description="Mur ligase N-terminal catalytic" evidence="10">
    <location>
        <begin position="22"/>
        <end position="73"/>
    </location>
</feature>
<comment type="subcellular location">
    <subcellularLocation>
        <location evidence="7 8">Cytoplasm</location>
    </subcellularLocation>
</comment>
<dbReference type="Gene3D" id="3.40.1390.10">
    <property type="entry name" value="MurE/MurF, N-terminal domain"/>
    <property type="match status" value="1"/>
</dbReference>
<dbReference type="GO" id="GO:0009252">
    <property type="term" value="P:peptidoglycan biosynthetic process"/>
    <property type="evidence" value="ECO:0007669"/>
    <property type="project" value="UniProtKB-UniRule"/>
</dbReference>
<dbReference type="Pfam" id="PF02875">
    <property type="entry name" value="Mur_ligase_C"/>
    <property type="match status" value="1"/>
</dbReference>
<proteinExistence type="inferred from homology"/>
<dbReference type="GO" id="GO:0005524">
    <property type="term" value="F:ATP binding"/>
    <property type="evidence" value="ECO:0007669"/>
    <property type="project" value="UniProtKB-UniRule"/>
</dbReference>
<feature type="binding site" evidence="7">
    <location>
        <position position="183"/>
    </location>
    <ligand>
        <name>UDP-N-acetyl-alpha-D-muramoyl-L-alanyl-D-glutamate</name>
        <dbReference type="ChEBI" id="CHEBI:83900"/>
    </ligand>
</feature>
<feature type="binding site" evidence="7">
    <location>
        <position position="189"/>
    </location>
    <ligand>
        <name>UDP-N-acetyl-alpha-D-muramoyl-L-alanyl-D-glutamate</name>
        <dbReference type="ChEBI" id="CHEBI:83900"/>
    </ligand>
</feature>
<dbReference type="InterPro" id="IPR004101">
    <property type="entry name" value="Mur_ligase_C"/>
</dbReference>
<comment type="caution">
    <text evidence="7">Lacks conserved residue(s) required for the propagation of feature annotation.</text>
</comment>
<sequence length="495" mass="51211">MRLSHLLPSSSADTVTGSRDPEVTGLTADSRAVKPGFVFAALAGAKADGRAYIADALAKGAAAILAAEGTELPAGSLDGSGAVLVTAAQPRLTFARMAASFHGRQPGTVIAVTGTNGKTSTVQFAAQIWERLGLKAASLGTLGLIGPGLDGYGGMTTPDPVTLHKDLAAVASAGIDHLAMEASSHGLEQFRLDGVALKAAGFTNLTRDHFDYHGSMEAYRDAKAMLFGRVLPPGAAAVLNADSYDFQHFADLCTQRGHRLLSYGLAGTELRVNGVEPLAHGQRLALTVLGRDVTVDLPLAGRFQAWNVLCALGLVIGAGADTDAHIDGAVAALSSLEGVPGRLQHVATHPNGAAVYVDFAHTPDALETVLTALRSHAGRHLVTVFGCGGDRDRGKRPVMGELAARLADRAIVTDDNPRTEDPAVVRGEVLAGGRAKLEEVGDRAEAIRVAVRGLQPGDVLVIAGKGHEQGQTIGTEIRPFDDADEARKAVAEVGS</sequence>
<comment type="PTM">
    <text evidence="7">Carboxylation is probably crucial for Mg(2+) binding and, consequently, for the gamma-phosphate positioning of ATP.</text>
</comment>
<dbReference type="RefSeq" id="WP_126993699.1">
    <property type="nucleotide sequence ID" value="NZ_JBNPXW010000001.1"/>
</dbReference>
<evidence type="ECO:0000256" key="1">
    <source>
        <dbReference type="ARBA" id="ARBA00005898"/>
    </source>
</evidence>
<feature type="short sequence motif" description="Meso-diaminopimelate recognition motif" evidence="7">
    <location>
        <begin position="415"/>
        <end position="418"/>
    </location>
</feature>
<feature type="binding site" evidence="7">
    <location>
        <position position="391"/>
    </location>
    <ligand>
        <name>meso-2,6-diaminopimelate</name>
        <dbReference type="ChEBI" id="CHEBI:57791"/>
    </ligand>
</feature>
<evidence type="ECO:0000259" key="10">
    <source>
        <dbReference type="Pfam" id="PF01225"/>
    </source>
</evidence>
<evidence type="ECO:0000313" key="14">
    <source>
        <dbReference type="Proteomes" id="UP000280346"/>
    </source>
</evidence>
<feature type="binding site" evidence="7">
    <location>
        <position position="468"/>
    </location>
    <ligand>
        <name>meso-2,6-diaminopimelate</name>
        <dbReference type="ChEBI" id="CHEBI:57791"/>
    </ligand>
</feature>
<evidence type="ECO:0000256" key="8">
    <source>
        <dbReference type="RuleBase" id="RU004135"/>
    </source>
</evidence>
<dbReference type="AlphaFoldDB" id="A0A433JET5"/>
<protein>
    <recommendedName>
        <fullName evidence="7">UDP-N-acetylmuramoyl-L-alanyl-D-glutamate--2,6-diaminopimelate ligase</fullName>
        <ecNumber evidence="7">6.3.2.13</ecNumber>
    </recommendedName>
    <alternativeName>
        <fullName evidence="7">Meso-A2pm-adding enzyme</fullName>
    </alternativeName>
    <alternativeName>
        <fullName evidence="7">Meso-diaminopimelate-adding enzyme</fullName>
    </alternativeName>
    <alternativeName>
        <fullName evidence="7">UDP-MurNAc-L-Ala-D-Glu:meso-diaminopimelate ligase</fullName>
    </alternativeName>
    <alternativeName>
        <fullName evidence="7">UDP-MurNAc-tripeptide synthetase</fullName>
    </alternativeName>
    <alternativeName>
        <fullName evidence="7">UDP-N-acetylmuramyl-tripeptide synthetase</fullName>
    </alternativeName>
</protein>
<comment type="catalytic activity">
    <reaction evidence="7">
        <text>UDP-N-acetyl-alpha-D-muramoyl-L-alanyl-D-glutamate + meso-2,6-diaminopimelate + ATP = UDP-N-acetyl-alpha-D-muramoyl-L-alanyl-gamma-D-glutamyl-meso-2,6-diaminopimelate + ADP + phosphate + H(+)</text>
        <dbReference type="Rhea" id="RHEA:23676"/>
        <dbReference type="ChEBI" id="CHEBI:15378"/>
        <dbReference type="ChEBI" id="CHEBI:30616"/>
        <dbReference type="ChEBI" id="CHEBI:43474"/>
        <dbReference type="ChEBI" id="CHEBI:57791"/>
        <dbReference type="ChEBI" id="CHEBI:83900"/>
        <dbReference type="ChEBI" id="CHEBI:83905"/>
        <dbReference type="ChEBI" id="CHEBI:456216"/>
        <dbReference type="EC" id="6.3.2.13"/>
    </reaction>
</comment>
<comment type="caution">
    <text evidence="13">The sequence shown here is derived from an EMBL/GenBank/DDBJ whole genome shotgun (WGS) entry which is preliminary data.</text>
</comment>
<evidence type="ECO:0000256" key="4">
    <source>
        <dbReference type="ARBA" id="ARBA00022984"/>
    </source>
</evidence>
<keyword evidence="4 7" id="KW-0573">Peptidoglycan synthesis</keyword>
<dbReference type="GO" id="GO:0000287">
    <property type="term" value="F:magnesium ion binding"/>
    <property type="evidence" value="ECO:0007669"/>
    <property type="project" value="UniProtKB-UniRule"/>
</dbReference>
<dbReference type="OrthoDB" id="9800958at2"/>
<keyword evidence="3 7" id="KW-0133">Cell shape</keyword>
<dbReference type="GO" id="GO:0008360">
    <property type="term" value="P:regulation of cell shape"/>
    <property type="evidence" value="ECO:0007669"/>
    <property type="project" value="UniProtKB-KW"/>
</dbReference>
<dbReference type="InterPro" id="IPR036565">
    <property type="entry name" value="Mur-like_cat_sf"/>
</dbReference>
<comment type="similarity">
    <text evidence="1 7">Belongs to the MurCDEF family. MurE subfamily.</text>
</comment>
<dbReference type="InterPro" id="IPR013221">
    <property type="entry name" value="Mur_ligase_cen"/>
</dbReference>
<feature type="binding site" evidence="7">
    <location>
        <position position="30"/>
    </location>
    <ligand>
        <name>UDP-N-acetyl-alpha-D-muramoyl-L-alanyl-D-glutamate</name>
        <dbReference type="ChEBI" id="CHEBI:83900"/>
    </ligand>
</feature>
<feature type="binding site" evidence="7">
    <location>
        <position position="191"/>
    </location>
    <ligand>
        <name>UDP-N-acetyl-alpha-D-muramoyl-L-alanyl-D-glutamate</name>
        <dbReference type="ChEBI" id="CHEBI:83900"/>
    </ligand>
</feature>
<dbReference type="PANTHER" id="PTHR23135:SF4">
    <property type="entry name" value="UDP-N-ACETYLMURAMOYL-L-ALANYL-D-GLUTAMATE--2,6-DIAMINOPIMELATE LIGASE MURE HOMOLOG, CHLOROPLASTIC"/>
    <property type="match status" value="1"/>
</dbReference>
<dbReference type="GO" id="GO:0051301">
    <property type="term" value="P:cell division"/>
    <property type="evidence" value="ECO:0007669"/>
    <property type="project" value="UniProtKB-KW"/>
</dbReference>
<dbReference type="EMBL" id="RZIJ01000001">
    <property type="protein sequence ID" value="RUQ75590.1"/>
    <property type="molecule type" value="Genomic_DNA"/>
</dbReference>
<dbReference type="NCBIfam" id="NF001124">
    <property type="entry name" value="PRK00139.1-2"/>
    <property type="match status" value="1"/>
</dbReference>
<dbReference type="PANTHER" id="PTHR23135">
    <property type="entry name" value="MUR LIGASE FAMILY MEMBER"/>
    <property type="match status" value="1"/>
</dbReference>
<dbReference type="GO" id="GO:0008765">
    <property type="term" value="F:UDP-N-acetylmuramoylalanyl-D-glutamate-2,6-diaminopimelate ligase activity"/>
    <property type="evidence" value="ECO:0007669"/>
    <property type="project" value="UniProtKB-UniRule"/>
</dbReference>
<feature type="domain" description="Mur ligase C-terminal" evidence="11">
    <location>
        <begin position="341"/>
        <end position="466"/>
    </location>
</feature>